<keyword evidence="11" id="KW-1185">Reference proteome</keyword>
<dbReference type="PANTHER" id="PTHR43790:SF3">
    <property type="entry name" value="D-ALLOSE IMPORT ATP-BINDING PROTEIN ALSA-RELATED"/>
    <property type="match status" value="1"/>
</dbReference>
<reference evidence="10 11" key="1">
    <citation type="submission" date="2024-01" db="EMBL/GenBank/DDBJ databases">
        <title>Multi-omics insights into the function and evolution of sodium benzoate biodegradation pathways in Benzoatithermus flavus gen. nov., sp. nov. from hot spring.</title>
        <authorList>
            <person name="Hu C.-J."/>
            <person name="Li W.-J."/>
        </authorList>
    </citation>
    <scope>NUCLEOTIDE SEQUENCE [LARGE SCALE GENOMIC DNA]</scope>
    <source>
        <strain evidence="10 11">SYSU G07066</strain>
    </source>
</reference>
<dbReference type="InterPro" id="IPR003593">
    <property type="entry name" value="AAA+_ATPase"/>
</dbReference>
<dbReference type="SUPFAM" id="SSF52540">
    <property type="entry name" value="P-loop containing nucleoside triphosphate hydrolases"/>
    <property type="match status" value="2"/>
</dbReference>
<keyword evidence="5" id="KW-0547">Nucleotide-binding</keyword>
<dbReference type="PROSITE" id="PS00211">
    <property type="entry name" value="ABC_TRANSPORTER_1"/>
    <property type="match status" value="1"/>
</dbReference>
<keyword evidence="3" id="KW-0762">Sugar transport</keyword>
<name>A0ABU8XWG0_9PROT</name>
<keyword evidence="4" id="KW-0677">Repeat</keyword>
<evidence type="ECO:0000259" key="9">
    <source>
        <dbReference type="PROSITE" id="PS50893"/>
    </source>
</evidence>
<comment type="caution">
    <text evidence="10">The sequence shown here is derived from an EMBL/GenBank/DDBJ whole genome shotgun (WGS) entry which is preliminary data.</text>
</comment>
<dbReference type="GO" id="GO:0005524">
    <property type="term" value="F:ATP binding"/>
    <property type="evidence" value="ECO:0007669"/>
    <property type="project" value="UniProtKB-KW"/>
</dbReference>
<dbReference type="InterPro" id="IPR017871">
    <property type="entry name" value="ABC_transporter-like_CS"/>
</dbReference>
<keyword evidence="7" id="KW-1278">Translocase</keyword>
<dbReference type="InterPro" id="IPR003439">
    <property type="entry name" value="ABC_transporter-like_ATP-bd"/>
</dbReference>
<evidence type="ECO:0000256" key="1">
    <source>
        <dbReference type="ARBA" id="ARBA00022448"/>
    </source>
</evidence>
<protein>
    <submittedName>
        <fullName evidence="10">Sugar ABC transporter ATP-binding protein</fullName>
    </submittedName>
</protein>
<evidence type="ECO:0000256" key="6">
    <source>
        <dbReference type="ARBA" id="ARBA00022840"/>
    </source>
</evidence>
<evidence type="ECO:0000313" key="10">
    <source>
        <dbReference type="EMBL" id="MEK0084287.1"/>
    </source>
</evidence>
<accession>A0ABU8XWG0</accession>
<dbReference type="Pfam" id="PF00005">
    <property type="entry name" value="ABC_tran"/>
    <property type="match status" value="2"/>
</dbReference>
<feature type="domain" description="ABC transporter" evidence="9">
    <location>
        <begin position="262"/>
        <end position="505"/>
    </location>
</feature>
<evidence type="ECO:0000313" key="11">
    <source>
        <dbReference type="Proteomes" id="UP001375743"/>
    </source>
</evidence>
<keyword evidence="2" id="KW-1003">Cell membrane</keyword>
<evidence type="ECO:0000256" key="3">
    <source>
        <dbReference type="ARBA" id="ARBA00022597"/>
    </source>
</evidence>
<dbReference type="CDD" id="cd03215">
    <property type="entry name" value="ABC_Carb_Monos_II"/>
    <property type="match status" value="1"/>
</dbReference>
<evidence type="ECO:0000256" key="4">
    <source>
        <dbReference type="ARBA" id="ARBA00022737"/>
    </source>
</evidence>
<keyword evidence="6 10" id="KW-0067">ATP-binding</keyword>
<proteinExistence type="predicted"/>
<dbReference type="InterPro" id="IPR050107">
    <property type="entry name" value="ABC_carbohydrate_import_ATPase"/>
</dbReference>
<dbReference type="Proteomes" id="UP001375743">
    <property type="component" value="Unassembled WGS sequence"/>
</dbReference>
<feature type="domain" description="ABC transporter" evidence="9">
    <location>
        <begin position="14"/>
        <end position="250"/>
    </location>
</feature>
<dbReference type="InterPro" id="IPR027417">
    <property type="entry name" value="P-loop_NTPase"/>
</dbReference>
<evidence type="ECO:0000256" key="7">
    <source>
        <dbReference type="ARBA" id="ARBA00022967"/>
    </source>
</evidence>
<evidence type="ECO:0000256" key="8">
    <source>
        <dbReference type="ARBA" id="ARBA00023136"/>
    </source>
</evidence>
<gene>
    <name evidence="10" type="ORF">U1T56_14080</name>
</gene>
<keyword evidence="1" id="KW-0813">Transport</keyword>
<keyword evidence="8" id="KW-0472">Membrane</keyword>
<dbReference type="CDD" id="cd03216">
    <property type="entry name" value="ABC_Carb_Monos_I"/>
    <property type="match status" value="1"/>
</dbReference>
<dbReference type="SMART" id="SM00382">
    <property type="entry name" value="AAA"/>
    <property type="match status" value="2"/>
</dbReference>
<evidence type="ECO:0000256" key="2">
    <source>
        <dbReference type="ARBA" id="ARBA00022475"/>
    </source>
</evidence>
<dbReference type="PANTHER" id="PTHR43790">
    <property type="entry name" value="CARBOHYDRATE TRANSPORT ATP-BINDING PROTEIN MG119-RELATED"/>
    <property type="match status" value="1"/>
</dbReference>
<sequence>MVEKPAGGNGRPILEMSGIGKSFGGVTALSGVDFTLREGEVHGLIGENGAGKSTLMKIVAGVHGTYDGEMRIDGRPVRFRSARDALAAGIGMVHQELSIVPSLSVAENVFLGHQLTNGAGIVRWRAMAKEAKVHLARLGIDIDPGAEAGRLPLGLQQLVELGRVLFSGARIIILDEPTSALSPPEIERLFTVLRRLKAEGTSFIFISHFLEDVLAVSDRVTVFRNSRRIATANAAEVDKHWLIERMIGRGHQELEEALEGEVRLATPEAAPVVLEAEGLVRKGAFADVSLQVRAGEVLGLYGFMGSGQLEVAKTLMGKLVPEAGSIRIDGRPVRLSSTAQAKQAGIALVPESRRSMLFADEPVYKNISISILERIGKLLLDPAEERKIAQGHVDRLRIRPYSVEPPLRALSGGNQQKVALARWLTHLPKVLVLAEPTRGMDVGAKDDVVHIVRSLKAEGVGIVVASAEPETVMALADRIVVMRKGTITREFRNETVSKDRLLAAA</sequence>
<dbReference type="PROSITE" id="PS50893">
    <property type="entry name" value="ABC_TRANSPORTER_2"/>
    <property type="match status" value="2"/>
</dbReference>
<organism evidence="10 11">
    <name type="scientific">Benzoatithermus flavus</name>
    <dbReference type="NCBI Taxonomy" id="3108223"/>
    <lineage>
        <taxon>Bacteria</taxon>
        <taxon>Pseudomonadati</taxon>
        <taxon>Pseudomonadota</taxon>
        <taxon>Alphaproteobacteria</taxon>
        <taxon>Geminicoccales</taxon>
        <taxon>Geminicoccaceae</taxon>
        <taxon>Benzoatithermus</taxon>
    </lineage>
</organism>
<dbReference type="Gene3D" id="3.40.50.300">
    <property type="entry name" value="P-loop containing nucleotide triphosphate hydrolases"/>
    <property type="match status" value="2"/>
</dbReference>
<dbReference type="EMBL" id="JBBLZC010000013">
    <property type="protein sequence ID" value="MEK0084287.1"/>
    <property type="molecule type" value="Genomic_DNA"/>
</dbReference>
<dbReference type="RefSeq" id="WP_418160135.1">
    <property type="nucleotide sequence ID" value="NZ_JBBLZC010000013.1"/>
</dbReference>
<evidence type="ECO:0000256" key="5">
    <source>
        <dbReference type="ARBA" id="ARBA00022741"/>
    </source>
</evidence>